<dbReference type="Pfam" id="PF02627">
    <property type="entry name" value="CMD"/>
    <property type="match status" value="1"/>
</dbReference>
<proteinExistence type="predicted"/>
<dbReference type="SUPFAM" id="SSF69118">
    <property type="entry name" value="AhpD-like"/>
    <property type="match status" value="1"/>
</dbReference>
<dbReference type="GO" id="GO:0051920">
    <property type="term" value="F:peroxiredoxin activity"/>
    <property type="evidence" value="ECO:0007669"/>
    <property type="project" value="InterPro"/>
</dbReference>
<evidence type="ECO:0000259" key="1">
    <source>
        <dbReference type="Pfam" id="PF02627"/>
    </source>
</evidence>
<dbReference type="PANTHER" id="PTHR34846">
    <property type="entry name" value="4-CARBOXYMUCONOLACTONE DECARBOXYLASE FAMILY PROTEIN (AFU_ORTHOLOGUE AFUA_6G11590)"/>
    <property type="match status" value="1"/>
</dbReference>
<dbReference type="InterPro" id="IPR003779">
    <property type="entry name" value="CMD-like"/>
</dbReference>
<keyword evidence="3" id="KW-1185">Reference proteome</keyword>
<feature type="domain" description="Carboxymuconolactone decarboxylase-like" evidence="1">
    <location>
        <begin position="54"/>
        <end position="127"/>
    </location>
</feature>
<dbReference type="Gene3D" id="1.20.1290.10">
    <property type="entry name" value="AhpD-like"/>
    <property type="match status" value="1"/>
</dbReference>
<evidence type="ECO:0000313" key="3">
    <source>
        <dbReference type="Proteomes" id="UP001373714"/>
    </source>
</evidence>
<evidence type="ECO:0000313" key="2">
    <source>
        <dbReference type="EMBL" id="KAK6353819.1"/>
    </source>
</evidence>
<dbReference type="InterPro" id="IPR029032">
    <property type="entry name" value="AhpD-like"/>
</dbReference>
<name>A0AAV9V2I3_9PEZI</name>
<gene>
    <name evidence="2" type="ORF">TWF730_008243</name>
</gene>
<sequence length="195" mass="21502">MLSPKQKPVHDLLTDRVSHHFQDTFTTHNDEGALVGLFTHFLYLPLPVVTGYAATYKALGEIPNFPLQCREIAILAVGEHYGASYELYSHARLAKRVGVSDTQIQDILEGRPPTGGTEQEILSWEMARALSGAEGTFKKGEMSETLWKKGEKAFGKEGLGALIHYIGFYSYTCVLLNAGATLVPEGEHIWPIPSN</sequence>
<dbReference type="PANTHER" id="PTHR34846:SF11">
    <property type="entry name" value="4-CARBOXYMUCONOLACTONE DECARBOXYLASE FAMILY PROTEIN (AFU_ORTHOLOGUE AFUA_6G11590)"/>
    <property type="match status" value="1"/>
</dbReference>
<dbReference type="Proteomes" id="UP001373714">
    <property type="component" value="Unassembled WGS sequence"/>
</dbReference>
<comment type="caution">
    <text evidence="2">The sequence shown here is derived from an EMBL/GenBank/DDBJ whole genome shotgun (WGS) entry which is preliminary data.</text>
</comment>
<reference evidence="2 3" key="1">
    <citation type="submission" date="2019-10" db="EMBL/GenBank/DDBJ databases">
        <authorList>
            <person name="Palmer J.M."/>
        </authorList>
    </citation>
    <scope>NUCLEOTIDE SEQUENCE [LARGE SCALE GENOMIC DNA]</scope>
    <source>
        <strain evidence="2 3">TWF730</strain>
    </source>
</reference>
<dbReference type="EMBL" id="JAVHNS010000005">
    <property type="protein sequence ID" value="KAK6353819.1"/>
    <property type="molecule type" value="Genomic_DNA"/>
</dbReference>
<organism evidence="2 3">
    <name type="scientific">Orbilia blumenaviensis</name>
    <dbReference type="NCBI Taxonomy" id="1796055"/>
    <lineage>
        <taxon>Eukaryota</taxon>
        <taxon>Fungi</taxon>
        <taxon>Dikarya</taxon>
        <taxon>Ascomycota</taxon>
        <taxon>Pezizomycotina</taxon>
        <taxon>Orbiliomycetes</taxon>
        <taxon>Orbiliales</taxon>
        <taxon>Orbiliaceae</taxon>
        <taxon>Orbilia</taxon>
    </lineage>
</organism>
<accession>A0AAV9V2I3</accession>
<protein>
    <recommendedName>
        <fullName evidence="1">Carboxymuconolactone decarboxylase-like domain-containing protein</fullName>
    </recommendedName>
</protein>
<dbReference type="AlphaFoldDB" id="A0AAV9V2I3"/>